<evidence type="ECO:0000256" key="5">
    <source>
        <dbReference type="SAM" id="MobiDB-lite"/>
    </source>
</evidence>
<reference evidence="7" key="2">
    <citation type="submission" date="2014-07" db="EMBL/GenBank/DDBJ databases">
        <authorList>
            <person name="Hull J."/>
        </authorList>
    </citation>
    <scope>NUCLEOTIDE SEQUENCE</scope>
</reference>
<dbReference type="InterPro" id="IPR001254">
    <property type="entry name" value="Trypsin_dom"/>
</dbReference>
<dbReference type="PANTHER" id="PTHR24276">
    <property type="entry name" value="POLYSERASE-RELATED"/>
    <property type="match status" value="1"/>
</dbReference>
<dbReference type="GO" id="GO:0004252">
    <property type="term" value="F:serine-type endopeptidase activity"/>
    <property type="evidence" value="ECO:0007669"/>
    <property type="project" value="InterPro"/>
</dbReference>
<dbReference type="PROSITE" id="PS50240">
    <property type="entry name" value="TRYPSIN_DOM"/>
    <property type="match status" value="1"/>
</dbReference>
<evidence type="ECO:0000313" key="8">
    <source>
        <dbReference type="EMBL" id="JAG48650.1"/>
    </source>
</evidence>
<sequence length="372" mass="41038">MLRILWGPFVIATILPPPNTTTPGIPCNTTSSLLNATVAAPNILTNSTLPPSNVTNNQTQPSSTKWDPGNSSIGKNRRKANTYIKYPYLVSINKETENHSISQFCSGSILTVSVVLTACQCVGIVSTDSVERYPADTLVIIAGTSKATENSTEKQHILVTSVEPHSKCRRVGHLVEFDLGLMFSKTDIRLRNGVALVPVGDFNARSVMDEYNFILKFKSVCYSPGWAYMRPRTDDKLLIDIVDNPVWMISDEECRQSHCLEGRKNLCTARFETQGHVCGVPYSNATPGHADVGGPLICDRHLYGVISTSESRSSRLPQMYVSPNVVLQFIEKFIPSYTASVFSHLRTISVSTKIQLCTFLLWLTTMVSVTIV</sequence>
<dbReference type="GO" id="GO:0006508">
    <property type="term" value="P:proteolysis"/>
    <property type="evidence" value="ECO:0007669"/>
    <property type="project" value="UniProtKB-KW"/>
</dbReference>
<dbReference type="SMART" id="SM00020">
    <property type="entry name" value="Tryp_SPc"/>
    <property type="match status" value="1"/>
</dbReference>
<evidence type="ECO:0000259" key="6">
    <source>
        <dbReference type="PROSITE" id="PS50240"/>
    </source>
</evidence>
<evidence type="ECO:0000256" key="1">
    <source>
        <dbReference type="ARBA" id="ARBA00022670"/>
    </source>
</evidence>
<dbReference type="AlphaFoldDB" id="A0A0A9VX49"/>
<dbReference type="PANTHER" id="PTHR24276:SF98">
    <property type="entry name" value="FI18310P1-RELATED"/>
    <property type="match status" value="1"/>
</dbReference>
<evidence type="ECO:0000256" key="4">
    <source>
        <dbReference type="ARBA" id="ARBA00023157"/>
    </source>
</evidence>
<dbReference type="InterPro" id="IPR050430">
    <property type="entry name" value="Peptidase_S1"/>
</dbReference>
<dbReference type="Pfam" id="PF00089">
    <property type="entry name" value="Trypsin"/>
    <property type="match status" value="1"/>
</dbReference>
<keyword evidence="2" id="KW-0378">Hydrolase</keyword>
<dbReference type="Gene3D" id="2.40.10.10">
    <property type="entry name" value="Trypsin-like serine proteases"/>
    <property type="match status" value="2"/>
</dbReference>
<accession>A0A0A9VX49</accession>
<dbReference type="EMBL" id="GBHO01044821">
    <property type="protein sequence ID" value="JAF98782.1"/>
    <property type="molecule type" value="Transcribed_RNA"/>
</dbReference>
<reference evidence="7" key="1">
    <citation type="journal article" date="2014" name="PLoS ONE">
        <title>Transcriptome-Based Identification of ABC Transporters in the Western Tarnished Plant Bug Lygus hesperus.</title>
        <authorList>
            <person name="Hull J.J."/>
            <person name="Chaney K."/>
            <person name="Geib S.M."/>
            <person name="Fabrick J.A."/>
            <person name="Brent C.S."/>
            <person name="Walsh D."/>
            <person name="Lavine L.C."/>
        </authorList>
    </citation>
    <scope>NUCLEOTIDE SEQUENCE</scope>
</reference>
<evidence type="ECO:0000313" key="7">
    <source>
        <dbReference type="EMBL" id="JAF98782.1"/>
    </source>
</evidence>
<keyword evidence="4" id="KW-1015">Disulfide bond</keyword>
<dbReference type="SUPFAM" id="SSF50494">
    <property type="entry name" value="Trypsin-like serine proteases"/>
    <property type="match status" value="1"/>
</dbReference>
<name>A0A0A9VX49_LYGHE</name>
<reference evidence="8" key="3">
    <citation type="submission" date="2014-09" db="EMBL/GenBank/DDBJ databases">
        <authorList>
            <person name="Magalhaes I.L.F."/>
            <person name="Oliveira U."/>
            <person name="Santos F.R."/>
            <person name="Vidigal T.H.D.A."/>
            <person name="Brescovit A.D."/>
            <person name="Santos A.J."/>
        </authorList>
    </citation>
    <scope>NUCLEOTIDE SEQUENCE</scope>
</reference>
<feature type="domain" description="Peptidase S1" evidence="6">
    <location>
        <begin position="72"/>
        <end position="368"/>
    </location>
</feature>
<keyword evidence="1 7" id="KW-0645">Protease</keyword>
<keyword evidence="3" id="KW-0720">Serine protease</keyword>
<proteinExistence type="predicted"/>
<dbReference type="InterPro" id="IPR043504">
    <property type="entry name" value="Peptidase_S1_PA_chymotrypsin"/>
</dbReference>
<evidence type="ECO:0000256" key="3">
    <source>
        <dbReference type="ARBA" id="ARBA00022825"/>
    </source>
</evidence>
<evidence type="ECO:0000256" key="2">
    <source>
        <dbReference type="ARBA" id="ARBA00022801"/>
    </source>
</evidence>
<gene>
    <name evidence="7" type="primary">Mcpt2</name>
    <name evidence="7" type="ORF">CM83_99398</name>
</gene>
<protein>
    <submittedName>
        <fullName evidence="7">Mast cell protease 2</fullName>
    </submittedName>
</protein>
<dbReference type="EMBL" id="GBRD01017177">
    <property type="protein sequence ID" value="JAG48650.1"/>
    <property type="molecule type" value="Transcribed_RNA"/>
</dbReference>
<dbReference type="InterPro" id="IPR009003">
    <property type="entry name" value="Peptidase_S1_PA"/>
</dbReference>
<feature type="region of interest" description="Disordered" evidence="5">
    <location>
        <begin position="47"/>
        <end position="72"/>
    </location>
</feature>
<organism evidence="7">
    <name type="scientific">Lygus hesperus</name>
    <name type="common">Western plant bug</name>
    <dbReference type="NCBI Taxonomy" id="30085"/>
    <lineage>
        <taxon>Eukaryota</taxon>
        <taxon>Metazoa</taxon>
        <taxon>Ecdysozoa</taxon>
        <taxon>Arthropoda</taxon>
        <taxon>Hexapoda</taxon>
        <taxon>Insecta</taxon>
        <taxon>Pterygota</taxon>
        <taxon>Neoptera</taxon>
        <taxon>Paraneoptera</taxon>
        <taxon>Hemiptera</taxon>
        <taxon>Heteroptera</taxon>
        <taxon>Panheteroptera</taxon>
        <taxon>Cimicomorpha</taxon>
        <taxon>Miridae</taxon>
        <taxon>Mirini</taxon>
        <taxon>Lygus</taxon>
    </lineage>
</organism>